<dbReference type="PANTHER" id="PTHR47606">
    <property type="entry name" value="KILLER CELL LECTIN-LIKE RECEPTOR SUBFAMILY G MEMBER 2"/>
    <property type="match status" value="1"/>
</dbReference>
<keyword evidence="6" id="KW-0675">Receptor</keyword>
<evidence type="ECO:0000256" key="2">
    <source>
        <dbReference type="ARBA" id="ARBA00022734"/>
    </source>
</evidence>
<sequence length="423" mass="44491">MESARVAPGGDEAAPEFPMEPVEKQVPEPEQPQVPAEPRRPESPKSSPAPAVQGAMASGQDLSGERQLPSPRPARLRVAPLSLGYGAFRRQASTGPEPPSPGAAAAEQPRDGGTPGSELVPWAAPGEPAPSAWAPVELQVDVRVKPVGAAGSSRAPSPAPSARFITVPVPESPAFSRHAAPASPLPPRNSSSGSTWGSGAQAAAVREERGGVDAEGRASPAQGGAASRGAPTCRCGCQERELEEDDALLRRAQEDGDKKLHRVVALIGLPMYMKSLRWALVVMAALLAVSTVAIVALASRTGATCRPCPQGWLWSGEHCYYLSAEAQAWEASQAFCLAHHATLPLLSHTQNFLRRYPVTKSSWVGARRGPHGWQWIDGTPLQPQLLPEEKDQPALQCGGLEGGKLVALDCASSRPWVCAKGKD</sequence>
<dbReference type="GO" id="GO:0016020">
    <property type="term" value="C:membrane"/>
    <property type="evidence" value="ECO:0007669"/>
    <property type="project" value="UniProtKB-SubCell"/>
</dbReference>
<dbReference type="Gene3D" id="3.10.100.10">
    <property type="entry name" value="Mannose-Binding Protein A, subunit A"/>
    <property type="match status" value="1"/>
</dbReference>
<name>A0A7J8D6T4_ROUAE</name>
<dbReference type="OrthoDB" id="9837851at2759"/>
<proteinExistence type="predicted"/>
<organism evidence="6 7">
    <name type="scientific">Rousettus aegyptiacus</name>
    <name type="common">Egyptian fruit bat</name>
    <name type="synonym">Pteropus aegyptiacus</name>
    <dbReference type="NCBI Taxonomy" id="9407"/>
    <lineage>
        <taxon>Eukaryota</taxon>
        <taxon>Metazoa</taxon>
        <taxon>Chordata</taxon>
        <taxon>Craniata</taxon>
        <taxon>Vertebrata</taxon>
        <taxon>Euteleostomi</taxon>
        <taxon>Mammalia</taxon>
        <taxon>Eutheria</taxon>
        <taxon>Laurasiatheria</taxon>
        <taxon>Chiroptera</taxon>
        <taxon>Yinpterochiroptera</taxon>
        <taxon>Pteropodoidea</taxon>
        <taxon>Pteropodidae</taxon>
        <taxon>Rousettinae</taxon>
        <taxon>Rousettus</taxon>
    </lineage>
</organism>
<keyword evidence="4" id="KW-1133">Transmembrane helix</keyword>
<reference evidence="6 7" key="1">
    <citation type="journal article" date="2020" name="Nature">
        <title>Six reference-quality genomes reveal evolution of bat adaptations.</title>
        <authorList>
            <person name="Jebb D."/>
            <person name="Huang Z."/>
            <person name="Pippel M."/>
            <person name="Hughes G.M."/>
            <person name="Lavrichenko K."/>
            <person name="Devanna P."/>
            <person name="Winkler S."/>
            <person name="Jermiin L.S."/>
            <person name="Skirmuntt E.C."/>
            <person name="Katzourakis A."/>
            <person name="Burkitt-Gray L."/>
            <person name="Ray D.A."/>
            <person name="Sullivan K.A.M."/>
            <person name="Roscito J.G."/>
            <person name="Kirilenko B.M."/>
            <person name="Davalos L.M."/>
            <person name="Corthals A.P."/>
            <person name="Power M.L."/>
            <person name="Jones G."/>
            <person name="Ransome R.D."/>
            <person name="Dechmann D.K.N."/>
            <person name="Locatelli A.G."/>
            <person name="Puechmaille S.J."/>
            <person name="Fedrigo O."/>
            <person name="Jarvis E.D."/>
            <person name="Hiller M."/>
            <person name="Vernes S.C."/>
            <person name="Myers E.W."/>
            <person name="Teeling E.C."/>
        </authorList>
    </citation>
    <scope>NUCLEOTIDE SEQUENCE [LARGE SCALE GENOMIC DNA]</scope>
    <source>
        <strain evidence="6">MRouAeg1</strain>
        <tissue evidence="6">Muscle</tissue>
    </source>
</reference>
<dbReference type="CDD" id="cd03593">
    <property type="entry name" value="CLECT_NK_receptors_like"/>
    <property type="match status" value="1"/>
</dbReference>
<dbReference type="AlphaFoldDB" id="A0A7J8D6T4"/>
<feature type="compositionally biased region" description="Basic and acidic residues" evidence="3">
    <location>
        <begin position="205"/>
        <end position="216"/>
    </location>
</feature>
<dbReference type="InterPro" id="IPR016186">
    <property type="entry name" value="C-type_lectin-like/link_sf"/>
</dbReference>
<gene>
    <name evidence="6" type="ORF">HJG63_007371</name>
</gene>
<evidence type="ECO:0000259" key="5">
    <source>
        <dbReference type="PROSITE" id="PS50041"/>
    </source>
</evidence>
<dbReference type="Pfam" id="PF00059">
    <property type="entry name" value="Lectin_C"/>
    <property type="match status" value="1"/>
</dbReference>
<dbReference type="InterPro" id="IPR001304">
    <property type="entry name" value="C-type_lectin-like"/>
</dbReference>
<comment type="caution">
    <text evidence="6">The sequence shown here is derived from an EMBL/GenBank/DDBJ whole genome shotgun (WGS) entry which is preliminary data.</text>
</comment>
<feature type="domain" description="C-type lectin" evidence="5">
    <location>
        <begin position="315"/>
        <end position="419"/>
    </location>
</feature>
<feature type="region of interest" description="Disordered" evidence="3">
    <location>
        <begin position="1"/>
        <end position="131"/>
    </location>
</feature>
<accession>A0A7J8D6T4</accession>
<dbReference type="Proteomes" id="UP000593571">
    <property type="component" value="Unassembled WGS sequence"/>
</dbReference>
<dbReference type="PANTHER" id="PTHR47606:SF1">
    <property type="entry name" value="KILLER CELL LECTIN-LIKE RECEPTOR SUBFAMILY G MEMBER 2"/>
    <property type="match status" value="1"/>
</dbReference>
<keyword evidence="4" id="KW-0472">Membrane</keyword>
<evidence type="ECO:0000313" key="7">
    <source>
        <dbReference type="Proteomes" id="UP000593571"/>
    </source>
</evidence>
<dbReference type="SMART" id="SM00034">
    <property type="entry name" value="CLECT"/>
    <property type="match status" value="1"/>
</dbReference>
<dbReference type="EMBL" id="JACASE010000013">
    <property type="protein sequence ID" value="KAF6418649.1"/>
    <property type="molecule type" value="Genomic_DNA"/>
</dbReference>
<feature type="transmembrane region" description="Helical" evidence="4">
    <location>
        <begin position="278"/>
        <end position="298"/>
    </location>
</feature>
<dbReference type="SUPFAM" id="SSF56436">
    <property type="entry name" value="C-type lectin-like"/>
    <property type="match status" value="1"/>
</dbReference>
<dbReference type="InterPro" id="IPR016187">
    <property type="entry name" value="CTDL_fold"/>
</dbReference>
<evidence type="ECO:0000256" key="3">
    <source>
        <dbReference type="SAM" id="MobiDB-lite"/>
    </source>
</evidence>
<comment type="subcellular location">
    <subcellularLocation>
        <location evidence="1">Membrane</location>
        <topology evidence="1">Single-pass membrane protein</topology>
    </subcellularLocation>
</comment>
<evidence type="ECO:0000256" key="4">
    <source>
        <dbReference type="SAM" id="Phobius"/>
    </source>
</evidence>
<keyword evidence="2 6" id="KW-0430">Lectin</keyword>
<evidence type="ECO:0000256" key="1">
    <source>
        <dbReference type="ARBA" id="ARBA00004167"/>
    </source>
</evidence>
<dbReference type="PROSITE" id="PS50041">
    <property type="entry name" value="C_TYPE_LECTIN_2"/>
    <property type="match status" value="1"/>
</dbReference>
<keyword evidence="7" id="KW-1185">Reference proteome</keyword>
<dbReference type="InterPro" id="IPR033992">
    <property type="entry name" value="NKR-like_CTLD"/>
</dbReference>
<dbReference type="GO" id="GO:0030246">
    <property type="term" value="F:carbohydrate binding"/>
    <property type="evidence" value="ECO:0007669"/>
    <property type="project" value="UniProtKB-KW"/>
</dbReference>
<feature type="region of interest" description="Disordered" evidence="3">
    <location>
        <begin position="173"/>
        <end position="230"/>
    </location>
</feature>
<dbReference type="InterPro" id="IPR043318">
    <property type="entry name" value="KLRG2"/>
</dbReference>
<feature type="compositionally biased region" description="Polar residues" evidence="3">
    <location>
        <begin position="188"/>
        <end position="198"/>
    </location>
</feature>
<evidence type="ECO:0000313" key="6">
    <source>
        <dbReference type="EMBL" id="KAF6418649.1"/>
    </source>
</evidence>
<keyword evidence="4" id="KW-0812">Transmembrane</keyword>
<protein>
    <submittedName>
        <fullName evidence="6">Killer cell lectin like receptor G2</fullName>
    </submittedName>
</protein>